<dbReference type="Pfam" id="PF17127">
    <property type="entry name" value="DUF5106"/>
    <property type="match status" value="1"/>
</dbReference>
<dbReference type="Pfam" id="PF13905">
    <property type="entry name" value="Thioredoxin_8"/>
    <property type="match status" value="1"/>
</dbReference>
<organism evidence="2 3">
    <name type="scientific">Sphingobacterium yanglingense</name>
    <dbReference type="NCBI Taxonomy" id="1437280"/>
    <lineage>
        <taxon>Bacteria</taxon>
        <taxon>Pseudomonadati</taxon>
        <taxon>Bacteroidota</taxon>
        <taxon>Sphingobacteriia</taxon>
        <taxon>Sphingobacteriales</taxon>
        <taxon>Sphingobacteriaceae</taxon>
        <taxon>Sphingobacterium</taxon>
    </lineage>
</organism>
<dbReference type="SUPFAM" id="SSF52833">
    <property type="entry name" value="Thioredoxin-like"/>
    <property type="match status" value="1"/>
</dbReference>
<keyword evidence="2" id="KW-0413">Isomerase</keyword>
<sequence>MFLSKYGVLIAAFWGMLLLSCTSHRQTDPMTFWESYDFTKIDIRKNEFGLERLLMDFILALDDLPAEEAAQAIVHTMDIAKKTPLAFQFFTDKFYERLYDPISTLRNDSYYSVVLNYLISSDGISEVDRAKYRTHLALVQRNLPGVEANNFSFQRATGEVGDLHSLRGAYKLIVFYAPLCKACKSTMPDLKAIHRLVQRTKKSKVTLLTVCATGRESDWLHYQAELPEEWINGYNKEDEIIRNGLYDLKAFPTFYLIDKDNKVLLKDADMERLVGYLSSLS</sequence>
<dbReference type="Proteomes" id="UP000295292">
    <property type="component" value="Unassembled WGS sequence"/>
</dbReference>
<dbReference type="InterPro" id="IPR012336">
    <property type="entry name" value="Thioredoxin-like_fold"/>
</dbReference>
<dbReference type="AlphaFoldDB" id="A0A4R6WI13"/>
<dbReference type="PROSITE" id="PS51352">
    <property type="entry name" value="THIOREDOXIN_2"/>
    <property type="match status" value="1"/>
</dbReference>
<dbReference type="InterPro" id="IPR033395">
    <property type="entry name" value="DUF5106"/>
</dbReference>
<keyword evidence="3" id="KW-1185">Reference proteome</keyword>
<reference evidence="2 3" key="1">
    <citation type="submission" date="2019-03" db="EMBL/GenBank/DDBJ databases">
        <title>Genomic Encyclopedia of Archaeal and Bacterial Type Strains, Phase II (KMG-II): from individual species to whole genera.</title>
        <authorList>
            <person name="Goeker M."/>
        </authorList>
    </citation>
    <scope>NUCLEOTIDE SEQUENCE [LARGE SCALE GENOMIC DNA]</scope>
    <source>
        <strain evidence="2 3">DSM 28353</strain>
    </source>
</reference>
<dbReference type="GO" id="GO:0016853">
    <property type="term" value="F:isomerase activity"/>
    <property type="evidence" value="ECO:0007669"/>
    <property type="project" value="UniProtKB-KW"/>
</dbReference>
<evidence type="ECO:0000313" key="3">
    <source>
        <dbReference type="Proteomes" id="UP000295292"/>
    </source>
</evidence>
<proteinExistence type="predicted"/>
<protein>
    <submittedName>
        <fullName evidence="2">Thiol-disulfide isomerase/thioredoxin</fullName>
    </submittedName>
</protein>
<dbReference type="CDD" id="cd02966">
    <property type="entry name" value="TlpA_like_family"/>
    <property type="match status" value="1"/>
</dbReference>
<dbReference type="Gene3D" id="3.40.30.10">
    <property type="entry name" value="Glutaredoxin"/>
    <property type="match status" value="1"/>
</dbReference>
<gene>
    <name evidence="2" type="ORF">CLV99_1957</name>
</gene>
<dbReference type="InterPro" id="IPR013766">
    <property type="entry name" value="Thioredoxin_domain"/>
</dbReference>
<comment type="caution">
    <text evidence="2">The sequence shown here is derived from an EMBL/GenBank/DDBJ whole genome shotgun (WGS) entry which is preliminary data.</text>
</comment>
<evidence type="ECO:0000259" key="1">
    <source>
        <dbReference type="PROSITE" id="PS51352"/>
    </source>
</evidence>
<dbReference type="EMBL" id="SNYV01000013">
    <property type="protein sequence ID" value="TDQ77981.1"/>
    <property type="molecule type" value="Genomic_DNA"/>
</dbReference>
<evidence type="ECO:0000313" key="2">
    <source>
        <dbReference type="EMBL" id="TDQ77981.1"/>
    </source>
</evidence>
<name>A0A4R6WI13_9SPHI</name>
<dbReference type="InterPro" id="IPR036249">
    <property type="entry name" value="Thioredoxin-like_sf"/>
</dbReference>
<dbReference type="PROSITE" id="PS51257">
    <property type="entry name" value="PROKAR_LIPOPROTEIN"/>
    <property type="match status" value="1"/>
</dbReference>
<accession>A0A4R6WI13</accession>
<dbReference type="RefSeq" id="WP_162850085.1">
    <property type="nucleotide sequence ID" value="NZ_SNYV01000013.1"/>
</dbReference>
<feature type="domain" description="Thioredoxin" evidence="1">
    <location>
        <begin position="142"/>
        <end position="281"/>
    </location>
</feature>